<feature type="region of interest" description="Disordered" evidence="1">
    <location>
        <begin position="612"/>
        <end position="640"/>
    </location>
</feature>
<feature type="region of interest" description="Disordered" evidence="1">
    <location>
        <begin position="448"/>
        <end position="559"/>
    </location>
</feature>
<feature type="region of interest" description="Disordered" evidence="1">
    <location>
        <begin position="895"/>
        <end position="923"/>
    </location>
</feature>
<protein>
    <submittedName>
        <fullName evidence="2">Uncharacterized protein</fullName>
    </submittedName>
</protein>
<feature type="region of interest" description="Disordered" evidence="1">
    <location>
        <begin position="1194"/>
        <end position="1264"/>
    </location>
</feature>
<feature type="compositionally biased region" description="Basic and acidic residues" evidence="1">
    <location>
        <begin position="849"/>
        <end position="865"/>
    </location>
</feature>
<evidence type="ECO:0000256" key="1">
    <source>
        <dbReference type="SAM" id="MobiDB-lite"/>
    </source>
</evidence>
<feature type="compositionally biased region" description="Basic residues" evidence="1">
    <location>
        <begin position="1404"/>
        <end position="1415"/>
    </location>
</feature>
<feature type="compositionally biased region" description="Low complexity" evidence="1">
    <location>
        <begin position="548"/>
        <end position="557"/>
    </location>
</feature>
<dbReference type="OrthoDB" id="332773at2759"/>
<feature type="compositionally biased region" description="Polar residues" evidence="1">
    <location>
        <begin position="714"/>
        <end position="726"/>
    </location>
</feature>
<feature type="region of interest" description="Disordered" evidence="1">
    <location>
        <begin position="666"/>
        <end position="728"/>
    </location>
</feature>
<feature type="compositionally biased region" description="Acidic residues" evidence="1">
    <location>
        <begin position="895"/>
        <end position="907"/>
    </location>
</feature>
<evidence type="ECO:0000313" key="2">
    <source>
        <dbReference type="EMBL" id="PFH34520.1"/>
    </source>
</evidence>
<feature type="region of interest" description="Disordered" evidence="1">
    <location>
        <begin position="54"/>
        <end position="75"/>
    </location>
</feature>
<feature type="region of interest" description="Disordered" evidence="1">
    <location>
        <begin position="398"/>
        <end position="433"/>
    </location>
</feature>
<dbReference type="GeneID" id="40311479"/>
<feature type="region of interest" description="Disordered" evidence="1">
    <location>
        <begin position="1122"/>
        <end position="1161"/>
    </location>
</feature>
<comment type="caution">
    <text evidence="2">The sequence shown here is derived from an EMBL/GenBank/DDBJ whole genome shotgun (WGS) entry which is preliminary data.</text>
</comment>
<feature type="compositionally biased region" description="Low complexity" evidence="1">
    <location>
        <begin position="1229"/>
        <end position="1248"/>
    </location>
</feature>
<keyword evidence="3" id="KW-1185">Reference proteome</keyword>
<feature type="region of interest" description="Disordered" evidence="1">
    <location>
        <begin position="1"/>
        <end position="35"/>
    </location>
</feature>
<gene>
    <name evidence="2" type="ORF">BESB_065520</name>
</gene>
<feature type="region of interest" description="Disordered" evidence="1">
    <location>
        <begin position="89"/>
        <end position="119"/>
    </location>
</feature>
<sequence>MACPSPYRQGAVPPPSAGAERRPNTQRPIHRADPYASSLLGRLASKLASSVSSLFSSPADRKQTHASASPVSTVSSRLLSVPGAVPLPDPVARSVASSDGRIRGERTSEVTSAPSAGRRRSLFESLDPSLWPRDNASFLASSAAAVEPSLRQASLLRRALPGYASGAENQEAVSLSPCPLNSSLAASYAAPAFGSREGSRAHFRHDAAVNLEASRAQSVQQHQWHVQHQLGAWGPQPIVDGVVLTAPSASGRLQSGGGLDALAPAAPGVSAGYADHAQTAVHSLSALPPSVDAHARTRFAPGGLAEAGPIRRPSSETRAARAMAPPAPLLCLHPQRGTEGSGLLRQEEEHLTVDQLQRLYLRCQPLRWRVRLRELFRQESESPGSGLAAEDVHGAGGSLLEGTAAGRNAGAPEGSNRREGARAAVDGSSAAGREACGETARRWGGLAASGAESAEVLDRPRSMSRGAAAEDMESDCSAGTRPTGESREAAIVSKRDAMMSSSGPLQGKQSFLAERRGAAVEGARETSTVCGSPMGAANEASRQSHLPADSGSGDSASRSLFGSAAAGKAGLSPDAGKSASKDELSAKHASSAFSLPFVGGSASSSLPSLFGGAPAEDKSKTVQPLSGGGSSSSSLAGSSSGLSSGQTASSLFSGSSFGASSALPPGALFGGSSPPAASAPQEMRVGDRSNEHTGVSLFGAQNSHEKNKGDMKTAGQTRSDATYSKRGSTSLFGGGVSSSLSGPSSLFGNPQVDDSTIGKDTQSVPTFGKLMTSSAASDIPSATAGRGASLFGGSAFFCGSVSGADAKSSASTQPQGGEADDLRKESPLPKEGAAVSASGETGTAALSEASKDEKSQGTKDGKNADEPATQGEAAATVPWWQQNVGKACLVQVEDDGFAPDADDDPEEKESPAAAGSGLAPKHSFATPAAGGSLFGSAAAELKPPATTSSLFGTYSAASSTAAPSTTSSAGGSLFGGATTSNVFGTRMASTGTQGTGAQTQAAAGVPSSLFVFGGGGAGGSSTPGGNAGKQATGSSSGAAGAGSASGSLFGSSVFGASSTSGGISGSAGGGGATPAAGSLFVFGGGAASNTSGGASGDAAPETKKSGTGLFVFGSSSGASEAAGSISGGAAKRGRDGDNDGAPAAKSLFGGGSQTTSTTGSVFGASSAPSSLFGASAPAGGSGASISSSPFAFGASAGGAKEADKGADGTALGAPAGGSLFGERSSTPVFGATPSSTAGSGGSPPSAFGQPKTGGSTGNPFEFGKNALGNTSASAVSTGSLFGNSGGTASATGATSLFGTSLGTSGSGGTPGNLFGAATTGSSAGGTGTQRLGTITGSSPFGSGGPVASQNIANGEAFSGVSLFGGGTTSRPFAFGDSQGVGAQGQSGEDGNPLFGPQAGGPVVRRPRLTIKRTKK</sequence>
<feature type="compositionally biased region" description="Polar residues" evidence="1">
    <location>
        <begin position="65"/>
        <end position="75"/>
    </location>
</feature>
<dbReference type="EMBL" id="NWUJ01000006">
    <property type="protein sequence ID" value="PFH34520.1"/>
    <property type="molecule type" value="Genomic_DNA"/>
</dbReference>
<feature type="compositionally biased region" description="Basic and acidic residues" evidence="1">
    <location>
        <begin position="513"/>
        <end position="524"/>
    </location>
</feature>
<evidence type="ECO:0000313" key="3">
    <source>
        <dbReference type="Proteomes" id="UP000224006"/>
    </source>
</evidence>
<proteinExistence type="predicted"/>
<dbReference type="STRING" id="94643.A0A2A9MGH8"/>
<reference evidence="2 3" key="1">
    <citation type="submission" date="2017-09" db="EMBL/GenBank/DDBJ databases">
        <title>Genome sequencing of Besnoitia besnoiti strain Bb-Ger1.</title>
        <authorList>
            <person name="Schares G."/>
            <person name="Venepally P."/>
            <person name="Lorenzi H.A."/>
        </authorList>
    </citation>
    <scope>NUCLEOTIDE SEQUENCE [LARGE SCALE GENOMIC DNA]</scope>
    <source>
        <strain evidence="2 3">Bb-Ger1</strain>
    </source>
</reference>
<accession>A0A2A9MGH8</accession>
<dbReference type="KEGG" id="bbes:BESB_065520"/>
<feature type="compositionally biased region" description="Low complexity" evidence="1">
    <location>
        <begin position="631"/>
        <end position="640"/>
    </location>
</feature>
<dbReference type="Proteomes" id="UP000224006">
    <property type="component" value="Chromosome VI"/>
</dbReference>
<feature type="compositionally biased region" description="Polar residues" evidence="1">
    <location>
        <begin position="499"/>
        <end position="509"/>
    </location>
</feature>
<organism evidence="2 3">
    <name type="scientific">Besnoitia besnoiti</name>
    <name type="common">Apicomplexan protozoan</name>
    <dbReference type="NCBI Taxonomy" id="94643"/>
    <lineage>
        <taxon>Eukaryota</taxon>
        <taxon>Sar</taxon>
        <taxon>Alveolata</taxon>
        <taxon>Apicomplexa</taxon>
        <taxon>Conoidasida</taxon>
        <taxon>Coccidia</taxon>
        <taxon>Eucoccidiorida</taxon>
        <taxon>Eimeriorina</taxon>
        <taxon>Sarcocystidae</taxon>
        <taxon>Besnoitia</taxon>
    </lineage>
</organism>
<feature type="region of interest" description="Disordered" evidence="1">
    <location>
        <begin position="1373"/>
        <end position="1415"/>
    </location>
</feature>
<dbReference type="VEuPathDB" id="ToxoDB:BESB_065520"/>
<feature type="compositionally biased region" description="Basic and acidic residues" evidence="1">
    <location>
        <begin position="484"/>
        <end position="497"/>
    </location>
</feature>
<dbReference type="RefSeq" id="XP_029218529.1">
    <property type="nucleotide sequence ID" value="XM_029364946.1"/>
</dbReference>
<name>A0A2A9MGH8_BESBE</name>
<feature type="region of interest" description="Disordered" evidence="1">
    <location>
        <begin position="803"/>
        <end position="870"/>
    </location>
</feature>